<evidence type="ECO:0000256" key="4">
    <source>
        <dbReference type="ARBA" id="ARBA00023152"/>
    </source>
</evidence>
<dbReference type="InterPro" id="IPR029017">
    <property type="entry name" value="Enolase-like_N"/>
</dbReference>
<evidence type="ECO:0000256" key="7">
    <source>
        <dbReference type="SAM" id="MobiDB-lite"/>
    </source>
</evidence>
<dbReference type="AlphaFoldDB" id="A0AAD1WUX6"/>
<dbReference type="InterPro" id="IPR020811">
    <property type="entry name" value="Enolase_N"/>
</dbReference>
<dbReference type="Proteomes" id="UP001295444">
    <property type="component" value="Chromosome 11"/>
</dbReference>
<feature type="region of interest" description="Disordered" evidence="7">
    <location>
        <begin position="132"/>
        <end position="173"/>
    </location>
</feature>
<dbReference type="InterPro" id="IPR000941">
    <property type="entry name" value="Enolase"/>
</dbReference>
<accession>A0AAD1WUX6</accession>
<dbReference type="InterPro" id="IPR020810">
    <property type="entry name" value="Enolase_C"/>
</dbReference>
<dbReference type="EC" id="4.2.1.11" evidence="3"/>
<evidence type="ECO:0000259" key="8">
    <source>
        <dbReference type="SMART" id="SM01192"/>
    </source>
</evidence>
<dbReference type="PANTHER" id="PTHR11902:SF30">
    <property type="entry name" value="ENOLASE 4"/>
    <property type="match status" value="1"/>
</dbReference>
<dbReference type="PANTHER" id="PTHR11902">
    <property type="entry name" value="ENOLASE"/>
    <property type="match status" value="1"/>
</dbReference>
<comment type="pathway">
    <text evidence="1">Carbohydrate degradation; glycolysis; pyruvate from D-glyceraldehyde 3-phosphate: step 4/5.</text>
</comment>
<gene>
    <name evidence="10" type="ORF">PECUL_23A022160</name>
</gene>
<proteinExistence type="inferred from homology"/>
<reference evidence="10" key="1">
    <citation type="submission" date="2022-03" db="EMBL/GenBank/DDBJ databases">
        <authorList>
            <person name="Alioto T."/>
            <person name="Alioto T."/>
            <person name="Gomez Garrido J."/>
        </authorList>
    </citation>
    <scope>NUCLEOTIDE SEQUENCE</scope>
</reference>
<dbReference type="SUPFAM" id="SSF54826">
    <property type="entry name" value="Enolase N-terminal domain-like"/>
    <property type="match status" value="1"/>
</dbReference>
<name>A0AAD1WUX6_PELCU</name>
<evidence type="ECO:0000256" key="5">
    <source>
        <dbReference type="ARBA" id="ARBA00023239"/>
    </source>
</evidence>
<feature type="compositionally biased region" description="Basic and acidic residues" evidence="7">
    <location>
        <begin position="156"/>
        <end position="165"/>
    </location>
</feature>
<keyword evidence="4" id="KW-0324">Glycolysis</keyword>
<dbReference type="GO" id="GO:0004634">
    <property type="term" value="F:phosphopyruvate hydratase activity"/>
    <property type="evidence" value="ECO:0007669"/>
    <property type="project" value="UniProtKB-EC"/>
</dbReference>
<organism evidence="10 11">
    <name type="scientific">Pelobates cultripes</name>
    <name type="common">Western spadefoot toad</name>
    <dbReference type="NCBI Taxonomy" id="61616"/>
    <lineage>
        <taxon>Eukaryota</taxon>
        <taxon>Metazoa</taxon>
        <taxon>Chordata</taxon>
        <taxon>Craniata</taxon>
        <taxon>Vertebrata</taxon>
        <taxon>Euteleostomi</taxon>
        <taxon>Amphibia</taxon>
        <taxon>Batrachia</taxon>
        <taxon>Anura</taxon>
        <taxon>Pelobatoidea</taxon>
        <taxon>Pelobatidae</taxon>
        <taxon>Pelobates</taxon>
    </lineage>
</organism>
<protein>
    <recommendedName>
        <fullName evidence="3">phosphopyruvate hydratase</fullName>
        <ecNumber evidence="3">4.2.1.11</ecNumber>
    </recommendedName>
    <alternativeName>
        <fullName evidence="6">2-phospho-D-glycerate hydro-lyase</fullName>
    </alternativeName>
</protein>
<sequence>MTKRDQANYFAGLSKTPIICGMEGRKILDGSGHPSLEVTLLCTVKNIDKPVCSAGISANSGLLPLASYDAIEASDNERVKSVETAIEWIIHDLRPLIHGISPNEQSRIDHLLSEYFKQKREELKEMAQVVQDVTPSPAPSIPTPTASPKSGKKKGSGKDKRKAVMEKPVPPEEPSEPVICGSFAIGAVSLAVAKSSAALNNVPLYLHVATLRNVQLPAQLVMPTPLISLLSYGKSSPGKLNLMKEVIVIPKQSHALQENLDMILSLQNQIMKQLCNVSKAASVIKNISPLGCLVSGCDRIDQPLHLIVEACEHLGLELGTDIHIALNCAAHELMDYNKGKYEVISGTFKTPDEMVDMYLDLINQYPSVIALLDPLRKEVFLWLLCVDLCADLDTPLAIT</sequence>
<keyword evidence="5" id="KW-0456">Lyase</keyword>
<evidence type="ECO:0000259" key="9">
    <source>
        <dbReference type="SMART" id="SM01193"/>
    </source>
</evidence>
<dbReference type="InterPro" id="IPR036849">
    <property type="entry name" value="Enolase-like_C_sf"/>
</dbReference>
<evidence type="ECO:0000313" key="11">
    <source>
        <dbReference type="Proteomes" id="UP001295444"/>
    </source>
</evidence>
<comment type="similarity">
    <text evidence="2">Belongs to the enolase family.</text>
</comment>
<evidence type="ECO:0000256" key="2">
    <source>
        <dbReference type="ARBA" id="ARBA00009604"/>
    </source>
</evidence>
<feature type="domain" description="Enolase N-terminal" evidence="9">
    <location>
        <begin position="19"/>
        <end position="208"/>
    </location>
</feature>
<dbReference type="GO" id="GO:0000287">
    <property type="term" value="F:magnesium ion binding"/>
    <property type="evidence" value="ECO:0007669"/>
    <property type="project" value="InterPro"/>
</dbReference>
<dbReference type="SMART" id="SM01192">
    <property type="entry name" value="Enolase_C"/>
    <property type="match status" value="1"/>
</dbReference>
<dbReference type="Pfam" id="PF00113">
    <property type="entry name" value="Enolase_C"/>
    <property type="match status" value="1"/>
</dbReference>
<evidence type="ECO:0000256" key="6">
    <source>
        <dbReference type="ARBA" id="ARBA00031125"/>
    </source>
</evidence>
<feature type="domain" description="Enolase C-terminal TIM barrel" evidence="8">
    <location>
        <begin position="219"/>
        <end position="398"/>
    </location>
</feature>
<dbReference type="Gene3D" id="3.30.390.10">
    <property type="entry name" value="Enolase-like, N-terminal domain"/>
    <property type="match status" value="1"/>
</dbReference>
<evidence type="ECO:0000256" key="3">
    <source>
        <dbReference type="ARBA" id="ARBA00012058"/>
    </source>
</evidence>
<evidence type="ECO:0000313" key="10">
    <source>
        <dbReference type="EMBL" id="CAH2323215.1"/>
    </source>
</evidence>
<dbReference type="EMBL" id="OW240922">
    <property type="protein sequence ID" value="CAH2323215.1"/>
    <property type="molecule type" value="Genomic_DNA"/>
</dbReference>
<dbReference type="GO" id="GO:0000015">
    <property type="term" value="C:phosphopyruvate hydratase complex"/>
    <property type="evidence" value="ECO:0007669"/>
    <property type="project" value="InterPro"/>
</dbReference>
<keyword evidence="11" id="KW-1185">Reference proteome</keyword>
<evidence type="ECO:0000256" key="1">
    <source>
        <dbReference type="ARBA" id="ARBA00005031"/>
    </source>
</evidence>
<dbReference type="Gene3D" id="3.20.20.120">
    <property type="entry name" value="Enolase-like C-terminal domain"/>
    <property type="match status" value="1"/>
</dbReference>
<dbReference type="SMART" id="SM01193">
    <property type="entry name" value="Enolase_N"/>
    <property type="match status" value="1"/>
</dbReference>
<dbReference type="GO" id="GO:0006096">
    <property type="term" value="P:glycolytic process"/>
    <property type="evidence" value="ECO:0007669"/>
    <property type="project" value="UniProtKB-KW"/>
</dbReference>
<dbReference type="SUPFAM" id="SSF51604">
    <property type="entry name" value="Enolase C-terminal domain-like"/>
    <property type="match status" value="1"/>
</dbReference>